<organism evidence="2 3">
    <name type="scientific">Candidatus Roizmanbacteria bacterium CG_4_10_14_0_8_um_filter_39_9</name>
    <dbReference type="NCBI Taxonomy" id="1974829"/>
    <lineage>
        <taxon>Bacteria</taxon>
        <taxon>Candidatus Roizmaniibacteriota</taxon>
    </lineage>
</organism>
<comment type="caution">
    <text evidence="2">The sequence shown here is derived from an EMBL/GenBank/DDBJ whole genome shotgun (WGS) entry which is preliminary data.</text>
</comment>
<keyword evidence="1" id="KW-1133">Transmembrane helix</keyword>
<gene>
    <name evidence="2" type="ORF">COY90_04145</name>
</gene>
<keyword evidence="1" id="KW-0812">Transmembrane</keyword>
<dbReference type="EMBL" id="PFLF01000088">
    <property type="protein sequence ID" value="PIY68790.1"/>
    <property type="molecule type" value="Genomic_DNA"/>
</dbReference>
<feature type="transmembrane region" description="Helical" evidence="1">
    <location>
        <begin position="34"/>
        <end position="54"/>
    </location>
</feature>
<evidence type="ECO:0000313" key="3">
    <source>
        <dbReference type="Proteomes" id="UP000230108"/>
    </source>
</evidence>
<proteinExistence type="predicted"/>
<protein>
    <submittedName>
        <fullName evidence="2">Uncharacterized protein</fullName>
    </submittedName>
</protein>
<reference evidence="3" key="1">
    <citation type="submission" date="2017-09" db="EMBL/GenBank/DDBJ databases">
        <title>Depth-based differentiation of microbial function through sediment-hosted aquifers and enrichment of novel symbionts in the deep terrestrial subsurface.</title>
        <authorList>
            <person name="Probst A.J."/>
            <person name="Ladd B."/>
            <person name="Jarett J.K."/>
            <person name="Geller-Mcgrath D.E."/>
            <person name="Sieber C.M.K."/>
            <person name="Emerson J.B."/>
            <person name="Anantharaman K."/>
            <person name="Thomas B.C."/>
            <person name="Malmstrom R."/>
            <person name="Stieglmeier M."/>
            <person name="Klingl A."/>
            <person name="Woyke T."/>
            <person name="Ryan C.M."/>
            <person name="Banfield J.F."/>
        </authorList>
    </citation>
    <scope>NUCLEOTIDE SEQUENCE [LARGE SCALE GENOMIC DNA]</scope>
</reference>
<accession>A0A2M7QD45</accession>
<name>A0A2M7QD45_9BACT</name>
<sequence>MSNFKVQMTNQIQITRFDREARRAKFKHNQSGQILLITVMLLATAITVIMTISFSSRTETQITKLEEGSQKALSAAEAGLEAAIQKKTNIVLQRDLTTFQDGSITGQANIVEVGGKEFVTPLLQRDEQYFFYLTSYNQPAFGSDYWRNYLMIYTQSEAGTCPALELTLIASDNSISRSVMDYCANIMTTGGTNNVPTSATLPSDTPGDTVDQIKFAYRVTNPIDLTATYKLLIVRVLNASTRIGFKGSSTGGGVYNWINLKSQGRLITSEAKTQDGITKRIELFQSYPQVPADFFVTSF</sequence>
<evidence type="ECO:0000313" key="2">
    <source>
        <dbReference type="EMBL" id="PIY68790.1"/>
    </source>
</evidence>
<evidence type="ECO:0000256" key="1">
    <source>
        <dbReference type="SAM" id="Phobius"/>
    </source>
</evidence>
<dbReference type="Proteomes" id="UP000230108">
    <property type="component" value="Unassembled WGS sequence"/>
</dbReference>
<dbReference type="AlphaFoldDB" id="A0A2M7QD45"/>
<keyword evidence="1" id="KW-0472">Membrane</keyword>